<evidence type="ECO:0000313" key="2">
    <source>
        <dbReference type="Proteomes" id="UP001157502"/>
    </source>
</evidence>
<gene>
    <name evidence="1" type="ORF">DPEC_G00045460</name>
</gene>
<dbReference type="Proteomes" id="UP001157502">
    <property type="component" value="Chromosome 4"/>
</dbReference>
<evidence type="ECO:0000313" key="1">
    <source>
        <dbReference type="EMBL" id="KAJ8012685.1"/>
    </source>
</evidence>
<protein>
    <submittedName>
        <fullName evidence="1">Uncharacterized protein</fullName>
    </submittedName>
</protein>
<sequence>MYAGRKRRKPVHRAVKQPSSEGVKSNPSKRHRDRLNGELERLASLLPFPEEVTTSLDKLSILRLSVSYLRAKHFFTVTLKNHSCNEGPANCGSDDNSKTTGFTDRWLPEGELLLQALNGFILVVTNDGTIFYSSQTIQDYLGFHQTDVMHQSVYELVHTEDQQELRRNLHWALNPPAILATEAPLGESPSDAEPDIGTTTIVTYNPEQLPPENSSFLERNFVCRFRCLLDNSSGFLALSLQGRLKFLHGQNQRHDNGSKAPPQLALFAIATPLQSPSILEIRTKNMIFRTKHKLDFTPMACDAKGKVVLGYTEAELRVRGSGYQFIHAADMLYCAENHVRMIKTGESGLTVFRLLTKENRWKWVQANARLVYKNGKPDYIIATQRPLVEEEGGEHLRKRSMHLPFTFATGEALLYQSNHPIGRFNDDVQGSEKNSRKSKKGRTDRVSKDDLDPGSLLGALISQDESVYVCQPALESKLSFHSSLFEDREFFFDSGPTAMLQGWDELSNQVVSLGLPESTSSFDPLLATLDSLSLGGQVGVVDRDGEGGNGETCSNGELFGALEDLGLSAEDLELLLLDERMIRVEMDSERVPTLDDLLTNDEILSYIQNSLEATTDDGGLVHTTAPVTTTTTTKALDESNPTSSTTVNPQYIYHKALLVGQAPIVQLSQQMQQHLSMRPDRVVQDWAQPCDPLPHNVVDGLQGQGQPVYNGQWASQPILASTEVQFDPTLFNGKGTDVDLYQQQARQHLRYQQQQHQQLTRVQTQLPSGLAKSPGANCNRVCGNSIELQTADDILWPYSHGHSEENILSNGQECSIPKSTAEACVDYTMTEIPGMDYSSTYKGTGQHPGTETGDSCYHRIRQQLPPLAQVLSSLSQCHPPNATLEQILGAGQSYRQRPPLESHGTVTSDIPHEPNHSKIENGCIHNST</sequence>
<proteinExistence type="predicted"/>
<comment type="caution">
    <text evidence="1">The sequence shown here is derived from an EMBL/GenBank/DDBJ whole genome shotgun (WGS) entry which is preliminary data.</text>
</comment>
<accession>A0ACC2HAE2</accession>
<organism evidence="1 2">
    <name type="scientific">Dallia pectoralis</name>
    <name type="common">Alaska blackfish</name>
    <dbReference type="NCBI Taxonomy" id="75939"/>
    <lineage>
        <taxon>Eukaryota</taxon>
        <taxon>Metazoa</taxon>
        <taxon>Chordata</taxon>
        <taxon>Craniata</taxon>
        <taxon>Vertebrata</taxon>
        <taxon>Euteleostomi</taxon>
        <taxon>Actinopterygii</taxon>
        <taxon>Neopterygii</taxon>
        <taxon>Teleostei</taxon>
        <taxon>Protacanthopterygii</taxon>
        <taxon>Esociformes</taxon>
        <taxon>Umbridae</taxon>
        <taxon>Dallia</taxon>
    </lineage>
</organism>
<name>A0ACC2HAE2_DALPE</name>
<dbReference type="EMBL" id="CM055731">
    <property type="protein sequence ID" value="KAJ8012685.1"/>
    <property type="molecule type" value="Genomic_DNA"/>
</dbReference>
<reference evidence="1" key="1">
    <citation type="submission" date="2021-05" db="EMBL/GenBank/DDBJ databases">
        <authorList>
            <person name="Pan Q."/>
            <person name="Jouanno E."/>
            <person name="Zahm M."/>
            <person name="Klopp C."/>
            <person name="Cabau C."/>
            <person name="Louis A."/>
            <person name="Berthelot C."/>
            <person name="Parey E."/>
            <person name="Roest Crollius H."/>
            <person name="Montfort J."/>
            <person name="Robinson-Rechavi M."/>
            <person name="Bouchez O."/>
            <person name="Lampietro C."/>
            <person name="Lopez Roques C."/>
            <person name="Donnadieu C."/>
            <person name="Postlethwait J."/>
            <person name="Bobe J."/>
            <person name="Dillon D."/>
            <person name="Chandos A."/>
            <person name="von Hippel F."/>
            <person name="Guiguen Y."/>
        </authorList>
    </citation>
    <scope>NUCLEOTIDE SEQUENCE</scope>
    <source>
        <strain evidence="1">YG-Jan2019</strain>
    </source>
</reference>
<keyword evidence="2" id="KW-1185">Reference proteome</keyword>